<accession>A0A6P8HNC4</accession>
<proteinExistence type="inferred from homology"/>
<dbReference type="AlphaFoldDB" id="A0A6P8HNC4"/>
<dbReference type="InParanoid" id="A0A6P8HNC4"/>
<keyword evidence="5 11" id="KW-0853">WD repeat</keyword>
<dbReference type="InterPro" id="IPR001680">
    <property type="entry name" value="WD40_rpt"/>
</dbReference>
<dbReference type="Gene3D" id="2.130.10.10">
    <property type="entry name" value="YVTN repeat-like/Quinoprotein amine dehydrogenase"/>
    <property type="match status" value="1"/>
</dbReference>
<comment type="similarity">
    <text evidence="3 10">Belongs to the WD repeat ARPC1 family.</text>
</comment>
<evidence type="ECO:0000256" key="11">
    <source>
        <dbReference type="PROSITE-ProRule" id="PRU00221"/>
    </source>
</evidence>
<dbReference type="Proteomes" id="UP000515163">
    <property type="component" value="Unplaced"/>
</dbReference>
<evidence type="ECO:0000313" key="12">
    <source>
        <dbReference type="Proteomes" id="UP000515163"/>
    </source>
</evidence>
<dbReference type="KEGG" id="aten:116291185"/>
<reference evidence="13" key="1">
    <citation type="submission" date="2025-08" db="UniProtKB">
        <authorList>
            <consortium name="RefSeq"/>
        </authorList>
    </citation>
    <scope>IDENTIFICATION</scope>
    <source>
        <tissue evidence="13">Tentacle</tissue>
    </source>
</reference>
<evidence type="ECO:0000256" key="2">
    <source>
        <dbReference type="ARBA" id="ARBA00004245"/>
    </source>
</evidence>
<dbReference type="Pfam" id="PF00400">
    <property type="entry name" value="WD40"/>
    <property type="match status" value="2"/>
</dbReference>
<dbReference type="GeneID" id="116291185"/>
<comment type="function">
    <text evidence="10">Functions as component of the Arp2/3 complex which is involved in regulation of actin polymerization and together with an activating nucleation-promoting factor (NPF) mediates the formation of branched actin networks.</text>
</comment>
<keyword evidence="6" id="KW-0677">Repeat</keyword>
<evidence type="ECO:0000256" key="8">
    <source>
        <dbReference type="ARBA" id="ARBA00023212"/>
    </source>
</evidence>
<organism evidence="12 13">
    <name type="scientific">Actinia tenebrosa</name>
    <name type="common">Australian red waratah sea anemone</name>
    <dbReference type="NCBI Taxonomy" id="6105"/>
    <lineage>
        <taxon>Eukaryota</taxon>
        <taxon>Metazoa</taxon>
        <taxon>Cnidaria</taxon>
        <taxon>Anthozoa</taxon>
        <taxon>Hexacorallia</taxon>
        <taxon>Actiniaria</taxon>
        <taxon>Actiniidae</taxon>
        <taxon>Actinia</taxon>
    </lineage>
</organism>
<dbReference type="InterPro" id="IPR017383">
    <property type="entry name" value="ARPC1"/>
</dbReference>
<evidence type="ECO:0000313" key="13">
    <source>
        <dbReference type="RefSeq" id="XP_031554175.1"/>
    </source>
</evidence>
<evidence type="ECO:0000256" key="6">
    <source>
        <dbReference type="ARBA" id="ARBA00022737"/>
    </source>
</evidence>
<dbReference type="GO" id="GO:0005634">
    <property type="term" value="C:nucleus"/>
    <property type="evidence" value="ECO:0007669"/>
    <property type="project" value="UniProtKB-SubCell"/>
</dbReference>
<evidence type="ECO:0000256" key="5">
    <source>
        <dbReference type="ARBA" id="ARBA00022574"/>
    </source>
</evidence>
<dbReference type="SMART" id="SM00320">
    <property type="entry name" value="WD40"/>
    <property type="match status" value="6"/>
</dbReference>
<keyword evidence="12" id="KW-1185">Reference proteome</keyword>
<feature type="repeat" description="WD" evidence="11">
    <location>
        <begin position="51"/>
        <end position="88"/>
    </location>
</feature>
<dbReference type="InterPro" id="IPR015943">
    <property type="entry name" value="WD40/YVTN_repeat-like_dom_sf"/>
</dbReference>
<comment type="subcellular location">
    <subcellularLocation>
        <location evidence="2">Cytoplasm</location>
        <location evidence="2">Cytoskeleton</location>
    </subcellularLocation>
    <subcellularLocation>
        <location evidence="1">Nucleus</location>
    </subcellularLocation>
</comment>
<dbReference type="GO" id="GO:0034314">
    <property type="term" value="P:Arp2/3 complex-mediated actin nucleation"/>
    <property type="evidence" value="ECO:0007669"/>
    <property type="project" value="UniProtKB-UniRule"/>
</dbReference>
<dbReference type="InterPro" id="IPR036322">
    <property type="entry name" value="WD40_repeat_dom_sf"/>
</dbReference>
<dbReference type="OrthoDB" id="406844at2759"/>
<dbReference type="GO" id="GO:0051015">
    <property type="term" value="F:actin filament binding"/>
    <property type="evidence" value="ECO:0007669"/>
    <property type="project" value="TreeGrafter"/>
</dbReference>
<keyword evidence="8 10" id="KW-0206">Cytoskeleton</keyword>
<keyword evidence="4 10" id="KW-0963">Cytoplasm</keyword>
<evidence type="ECO:0000256" key="4">
    <source>
        <dbReference type="ARBA" id="ARBA00022490"/>
    </source>
</evidence>
<name>A0A6P8HNC4_ACTTE</name>
<evidence type="ECO:0000256" key="3">
    <source>
        <dbReference type="ARBA" id="ARBA00006260"/>
    </source>
</evidence>
<protein>
    <recommendedName>
        <fullName evidence="10">Actin-related protein 2/3 complex subunit</fullName>
    </recommendedName>
</protein>
<dbReference type="GO" id="GO:0005885">
    <property type="term" value="C:Arp2/3 protein complex"/>
    <property type="evidence" value="ECO:0007669"/>
    <property type="project" value="UniProtKB-UniRule"/>
</dbReference>
<dbReference type="FunCoup" id="A0A6P8HNC4">
    <property type="interactions" value="2529"/>
</dbReference>
<evidence type="ECO:0000256" key="1">
    <source>
        <dbReference type="ARBA" id="ARBA00004123"/>
    </source>
</evidence>
<evidence type="ECO:0000256" key="10">
    <source>
        <dbReference type="PIRNR" id="PIRNR038093"/>
    </source>
</evidence>
<dbReference type="SUPFAM" id="SSF50978">
    <property type="entry name" value="WD40 repeat-like"/>
    <property type="match status" value="1"/>
</dbReference>
<gene>
    <name evidence="13" type="primary">LOC116291185</name>
</gene>
<evidence type="ECO:0000256" key="7">
    <source>
        <dbReference type="ARBA" id="ARBA00023203"/>
    </source>
</evidence>
<dbReference type="RefSeq" id="XP_031554175.1">
    <property type="nucleotide sequence ID" value="XM_031698315.1"/>
</dbReference>
<dbReference type="PROSITE" id="PS50082">
    <property type="entry name" value="WD_REPEATS_2"/>
    <property type="match status" value="1"/>
</dbReference>
<dbReference type="PANTHER" id="PTHR10709:SF2">
    <property type="entry name" value="ACTIN-RELATED PROTEIN 2_3 COMPLEX SUBUNIT"/>
    <property type="match status" value="1"/>
</dbReference>
<dbReference type="PIRSF" id="PIRSF038093">
    <property type="entry name" value="ARP2/3_su1"/>
    <property type="match status" value="1"/>
</dbReference>
<keyword evidence="7 10" id="KW-0009">Actin-binding</keyword>
<evidence type="ECO:0000256" key="9">
    <source>
        <dbReference type="ARBA" id="ARBA00023242"/>
    </source>
</evidence>
<keyword evidence="9" id="KW-0539">Nucleus</keyword>
<dbReference type="PROSITE" id="PS50294">
    <property type="entry name" value="WD_REPEATS_REGION"/>
    <property type="match status" value="1"/>
</dbReference>
<dbReference type="FunFam" id="2.130.10.10:FF:000030">
    <property type="entry name" value="Actin-related protein 2/3 complex subunit"/>
    <property type="match status" value="1"/>
</dbReference>
<dbReference type="PANTHER" id="PTHR10709">
    <property type="entry name" value="ACTIN-RELATED PROTEIN 2/3 COMPLEX SUBUNIT 1"/>
    <property type="match status" value="1"/>
</dbReference>
<sequence>MSGKEVHELTITPITCFAFNKARNQLAICPNDNTVHIYKKSGNKWTADVVLNEHGQRVTDMDWGQESNRLVTCGADRNAYVWTLNDGQWKPMLVILRINRAATCVRWSPKEDKFAVGSGARLISVCYFEKDNDWWVSKHIKKPIRSTILSIDWHPNNLLLASGSSDFKARIFSAFIKDVDGKTNCDTEWGKKAAFGNCLAEFSTGSGGWVHGVSFSASGHKLAWVGHDSSISVVNADHDNKVVTVHTNFLPLRQCLWITEHSIVAAGHNNLPYLFTHDDNDKLTFIEKMDAPKKKEDTGTMSAMAKFRTLDKKGQGADESSSSSSNTTHQNAINKLELYSGTKDGATKFVTSGIDGRLVIWDIKTLVSSISGLKIA</sequence>